<sequence length="501" mass="56496">MAGAARFSLLSSLIPIPLDPSCSLIWKRGISMLPRAGNAVYSSMQCQQRDQPFSTAQTTSSNGSWHSWPWSPDVCRLRLACKALSAKASQGYFRQHFRRSQDVDLTSEALQAFTKRVEARCGQLRNLNLIGIAPKPRPGDERGEARARRQNHISYLTQAFDTIAERQENHRLESLTLRVVIVHLDGARQLPAFNKCTRWYICRRVWVSAVDTWQVALQALAASKLRIEKLTVFNDGSMELCSLPCNMLITVDLEDSRLVESLANLKSLSLSVCDRIFDPNRDIVEPGQKYEPSSPRDFEAEAEDETNFTGVAKFIKLCSKLEELHFHYCRVFNPAFNVHTGFHPAGILQRMAELESLPKLTKCTMRGIFATETDLLAFIKRTDASDLTLEHIILVKGTFRAIIDHCVGDHGPRQALLLDSLHEREGNEPGTMVLFPWYKGRRAEVAIPVDGIDVAKAESLKRRGDDIKQPVSFLVAHPWFIASPTNMIYKARDRLEYGANS</sequence>
<evidence type="ECO:0000313" key="1">
    <source>
        <dbReference type="EMBL" id="EGE07687.1"/>
    </source>
</evidence>
<reference evidence="2" key="1">
    <citation type="journal article" date="2012" name="MBio">
        <title>Comparative genome analysis of Trichophyton rubrum and related dermatophytes reveals candidate genes involved in infection.</title>
        <authorList>
            <person name="Martinez D.A."/>
            <person name="Oliver B.G."/>
            <person name="Graeser Y."/>
            <person name="Goldberg J.M."/>
            <person name="Li W."/>
            <person name="Martinez-Rossi N.M."/>
            <person name="Monod M."/>
            <person name="Shelest E."/>
            <person name="Barton R.C."/>
            <person name="Birch E."/>
            <person name="Brakhage A.A."/>
            <person name="Chen Z."/>
            <person name="Gurr S.J."/>
            <person name="Heiman D."/>
            <person name="Heitman J."/>
            <person name="Kosti I."/>
            <person name="Rossi A."/>
            <person name="Saif S."/>
            <person name="Samalova M."/>
            <person name="Saunders C.W."/>
            <person name="Shea T."/>
            <person name="Summerbell R.C."/>
            <person name="Xu J."/>
            <person name="Young S."/>
            <person name="Zeng Q."/>
            <person name="Birren B.W."/>
            <person name="Cuomo C.A."/>
            <person name="White T.C."/>
        </authorList>
    </citation>
    <scope>NUCLEOTIDE SEQUENCE [LARGE SCALE GENOMIC DNA]</scope>
    <source>
        <strain evidence="2">ATCC MYA-4606 / CBS 127.97</strain>
    </source>
</reference>
<accession>F2Q0L9</accession>
<evidence type="ECO:0000313" key="2">
    <source>
        <dbReference type="Proteomes" id="UP000009169"/>
    </source>
</evidence>
<dbReference type="Proteomes" id="UP000009169">
    <property type="component" value="Unassembled WGS sequence"/>
</dbReference>
<dbReference type="eggNOG" id="ENOG502SIWQ">
    <property type="taxonomic scope" value="Eukaryota"/>
</dbReference>
<dbReference type="EMBL" id="DS995764">
    <property type="protein sequence ID" value="EGE07687.1"/>
    <property type="molecule type" value="Genomic_DNA"/>
</dbReference>
<dbReference type="SUPFAM" id="SSF52047">
    <property type="entry name" value="RNI-like"/>
    <property type="match status" value="1"/>
</dbReference>
<gene>
    <name evidence="1" type="ORF">TEQG_06670</name>
</gene>
<dbReference type="HOGENOM" id="CLU_043307_0_0_1"/>
<proteinExistence type="predicted"/>
<organism evidence="1 2">
    <name type="scientific">Trichophyton equinum (strain ATCC MYA-4606 / CBS 127.97)</name>
    <name type="common">Horse ringworm fungus</name>
    <dbReference type="NCBI Taxonomy" id="559882"/>
    <lineage>
        <taxon>Eukaryota</taxon>
        <taxon>Fungi</taxon>
        <taxon>Dikarya</taxon>
        <taxon>Ascomycota</taxon>
        <taxon>Pezizomycotina</taxon>
        <taxon>Eurotiomycetes</taxon>
        <taxon>Eurotiomycetidae</taxon>
        <taxon>Onygenales</taxon>
        <taxon>Arthrodermataceae</taxon>
        <taxon>Trichophyton</taxon>
    </lineage>
</organism>
<name>F2Q0L9_TRIEC</name>
<dbReference type="AlphaFoldDB" id="F2Q0L9"/>
<keyword evidence="2" id="KW-1185">Reference proteome</keyword>
<protein>
    <submittedName>
        <fullName evidence="1">F-box domain-containing protein</fullName>
    </submittedName>
</protein>
<dbReference type="VEuPathDB" id="FungiDB:TEQG_06670"/>
<dbReference type="OrthoDB" id="3886018at2759"/>